<dbReference type="Gene3D" id="1.10.10.660">
    <property type="entry name" value="conserved protein of unknown function from Enterococcus faecalis V583"/>
    <property type="match status" value="1"/>
</dbReference>
<sequence length="468" mass="48805">MAVGLPTEAKVVNIGLSWFAESIRAQGGDVEHVDWRIPADGDHVVVAALTRLYGPASGRVESANAEVLRRLDRGVALLHDIRPAIDVVPGVTDRTLLHCGPAIDWPDVCDPLRRSMRAAVVAEGWAPDVEHADRLLAGGEVTLAPANLHATVVPMASAIGPSAPVYVVTNADGPTTAFAPISQGPGEVAWFGRETPAAIERLRFLRDVAGPTLRDVVRAAGPIDVFSLATQGIHMGDDLHMRTQATTNLLIRTLLPQLMDVGGRAGRELGRFLAGNHLFFLTIAMAAAKSLTLWAEQVPDSGIVTTMARNGTTFGIRLAGSQRWSITDAPPVQDALYYAGQGPETSAKDIGDSAVLELVGLGGPAAAGSPAVAAFLGGTMADARRATEQMVAICAAESSRFTLPVLDGRGTPVGVDVRKVVELGITPKINTGILHASDGSGQVGAGVATAPPACFVDALLDLDRRLSG</sequence>
<dbReference type="Gene3D" id="3.90.1700.10">
    <property type="entry name" value="v583 domain like"/>
    <property type="match status" value="1"/>
</dbReference>
<accession>A0ABW4FG37</accession>
<evidence type="ECO:0000313" key="1">
    <source>
        <dbReference type="EMBL" id="MFD1529628.1"/>
    </source>
</evidence>
<keyword evidence="2" id="KW-1185">Reference proteome</keyword>
<dbReference type="InterPro" id="IPR024033">
    <property type="entry name" value="OXTCase_su_AllG_h-dom"/>
</dbReference>
<evidence type="ECO:0000313" key="2">
    <source>
        <dbReference type="Proteomes" id="UP001597145"/>
    </source>
</evidence>
<gene>
    <name evidence="1" type="ORF">ACFSCY_09265</name>
</gene>
<reference evidence="2" key="1">
    <citation type="journal article" date="2019" name="Int. J. Syst. Evol. Microbiol.">
        <title>The Global Catalogue of Microorganisms (GCM) 10K type strain sequencing project: providing services to taxonomists for standard genome sequencing and annotation.</title>
        <authorList>
            <consortium name="The Broad Institute Genomics Platform"/>
            <consortium name="The Broad Institute Genome Sequencing Center for Infectious Disease"/>
            <person name="Wu L."/>
            <person name="Ma J."/>
        </authorList>
    </citation>
    <scope>NUCLEOTIDE SEQUENCE [LARGE SCALE GENOMIC DNA]</scope>
    <source>
        <strain evidence="2">JCM 12165</strain>
    </source>
</reference>
<dbReference type="RefSeq" id="WP_343981775.1">
    <property type="nucleotide sequence ID" value="NZ_BAAAJG010000015.1"/>
</dbReference>
<organism evidence="1 2">
    <name type="scientific">Pseudonocardia aurantiaca</name>
    <dbReference type="NCBI Taxonomy" id="75290"/>
    <lineage>
        <taxon>Bacteria</taxon>
        <taxon>Bacillati</taxon>
        <taxon>Actinomycetota</taxon>
        <taxon>Actinomycetes</taxon>
        <taxon>Pseudonocardiales</taxon>
        <taxon>Pseudonocardiaceae</taxon>
        <taxon>Pseudonocardia</taxon>
    </lineage>
</organism>
<proteinExistence type="predicted"/>
<dbReference type="EMBL" id="JBHUCP010000005">
    <property type="protein sequence ID" value="MFD1529628.1"/>
    <property type="molecule type" value="Genomic_DNA"/>
</dbReference>
<comment type="caution">
    <text evidence="1">The sequence shown here is derived from an EMBL/GenBank/DDBJ whole genome shotgun (WGS) entry which is preliminary data.</text>
</comment>
<dbReference type="Proteomes" id="UP001597145">
    <property type="component" value="Unassembled WGS sequence"/>
</dbReference>
<dbReference type="InterPro" id="IPR009499">
    <property type="entry name" value="AllG-like"/>
</dbReference>
<name>A0ABW4FG37_9PSEU</name>
<protein>
    <submittedName>
        <fullName evidence="1">DUF1116 domain-containing protein</fullName>
    </submittedName>
</protein>
<dbReference type="Gene3D" id="3.90.1710.10">
    <property type="entry name" value="Enterococcus faecalis V583 domain"/>
    <property type="match status" value="1"/>
</dbReference>
<dbReference type="Pfam" id="PF06545">
    <property type="entry name" value="AllG"/>
    <property type="match status" value="1"/>
</dbReference>
<dbReference type="Gene3D" id="3.40.50.720">
    <property type="entry name" value="NAD(P)-binding Rossmann-like Domain"/>
    <property type="match status" value="1"/>
</dbReference>